<evidence type="ECO:0000313" key="4">
    <source>
        <dbReference type="Proteomes" id="UP000784294"/>
    </source>
</evidence>
<evidence type="ECO:0000256" key="1">
    <source>
        <dbReference type="SAM" id="MobiDB-lite"/>
    </source>
</evidence>
<organism evidence="3 4">
    <name type="scientific">Protopolystoma xenopodis</name>
    <dbReference type="NCBI Taxonomy" id="117903"/>
    <lineage>
        <taxon>Eukaryota</taxon>
        <taxon>Metazoa</taxon>
        <taxon>Spiralia</taxon>
        <taxon>Lophotrochozoa</taxon>
        <taxon>Platyhelminthes</taxon>
        <taxon>Monogenea</taxon>
        <taxon>Polyopisthocotylea</taxon>
        <taxon>Polystomatidea</taxon>
        <taxon>Polystomatidae</taxon>
        <taxon>Protopolystoma</taxon>
    </lineage>
</organism>
<dbReference type="AlphaFoldDB" id="A0A3S5FEP6"/>
<keyword evidence="2" id="KW-0472">Membrane</keyword>
<dbReference type="Proteomes" id="UP000784294">
    <property type="component" value="Unassembled WGS sequence"/>
</dbReference>
<reference evidence="3" key="1">
    <citation type="submission" date="2018-11" db="EMBL/GenBank/DDBJ databases">
        <authorList>
            <consortium name="Pathogen Informatics"/>
        </authorList>
    </citation>
    <scope>NUCLEOTIDE SEQUENCE</scope>
</reference>
<keyword evidence="2" id="KW-0812">Transmembrane</keyword>
<feature type="compositionally biased region" description="Basic and acidic residues" evidence="1">
    <location>
        <begin position="141"/>
        <end position="152"/>
    </location>
</feature>
<proteinExistence type="predicted"/>
<gene>
    <name evidence="3" type="ORF">PXEA_LOCUS20173</name>
</gene>
<feature type="transmembrane region" description="Helical" evidence="2">
    <location>
        <begin position="12"/>
        <end position="33"/>
    </location>
</feature>
<dbReference type="EMBL" id="CAAALY010082323">
    <property type="protein sequence ID" value="VEL26733.1"/>
    <property type="molecule type" value="Genomic_DNA"/>
</dbReference>
<keyword evidence="4" id="KW-1185">Reference proteome</keyword>
<name>A0A3S5FEP6_9PLAT</name>
<protein>
    <submittedName>
        <fullName evidence="3">Uncharacterized protein</fullName>
    </submittedName>
</protein>
<evidence type="ECO:0000313" key="3">
    <source>
        <dbReference type="EMBL" id="VEL26733.1"/>
    </source>
</evidence>
<evidence type="ECO:0000256" key="2">
    <source>
        <dbReference type="SAM" id="Phobius"/>
    </source>
</evidence>
<sequence length="223" mass="24355">MTLTGRDQSLARLLYLSIELFAVVIGVVASLLATKLSEEWSFMPLPTCLQSLGARLAVAHSGGVSESAKIGHSADIFAPQTSSSVGRLVRVCLWSSSIRYSSCLITNSVEHLEHDQHTFSAGRAVADRPTDRPSGGGSLPRDFEKGRPDRPSRGSRPTQLDSSFPLDGKHAVLIFFTRSLFSHLSPSVILHPTQSTDQKSCDHPIWLLPVRLHGNHVVNRRVL</sequence>
<comment type="caution">
    <text evidence="3">The sequence shown here is derived from an EMBL/GenBank/DDBJ whole genome shotgun (WGS) entry which is preliminary data.</text>
</comment>
<accession>A0A3S5FEP6</accession>
<keyword evidence="2" id="KW-1133">Transmembrane helix</keyword>
<feature type="region of interest" description="Disordered" evidence="1">
    <location>
        <begin position="120"/>
        <end position="163"/>
    </location>
</feature>